<dbReference type="InterPro" id="IPR000073">
    <property type="entry name" value="AB_hydrolase_1"/>
</dbReference>
<feature type="compositionally biased region" description="Polar residues" evidence="1">
    <location>
        <begin position="462"/>
        <end position="477"/>
    </location>
</feature>
<evidence type="ECO:0000259" key="2">
    <source>
        <dbReference type="Pfam" id="PF00561"/>
    </source>
</evidence>
<keyword evidence="4" id="KW-1185">Reference proteome</keyword>
<feature type="region of interest" description="Disordered" evidence="1">
    <location>
        <begin position="447"/>
        <end position="477"/>
    </location>
</feature>
<dbReference type="RefSeq" id="WP_046592912.1">
    <property type="nucleotide sequence ID" value="NZ_LAVA02000097.1"/>
</dbReference>
<accession>A0A1J4NMR5</accession>
<sequence length="533" mass="57918">MAPAPKLPIVYVRGYAGNTAGIDKVVTDPFYGFNEGSTHIRIGADDAPSFYQFESPLLRLHLDEGYQIIVDGGQELYLATHPRIPPDSIWIHRFYDASATTWGAHPHEFRLETAAEDLLRLIETIKEKSGAPQVHLVAHSMGGLVCRCLIQKILPDLGRDPAEVVGKFFTYGTPHGGIAFDVGHGVLERLRDLTGVNGADIFGPRRMYEYLTPKTLTDPDGPPVSWDPRAMPPEQPLAFPRNRVFCLIGTDPTDYEVAYGLSAATVGPRSDGLVQIDNAYVPGAHQSYVHRSHSGRYGLVNSEEGYQNLRRFLFGDLRVEAALVGAHLPPRGDTAWQAEVRLSVRGLQIVTHERTSAQWCPIQLQNADGGLGGGADGETCLPLVDTFLHSGLRAENSDTLRYALHLRILSLQRHDGLLSFNDHLEQTADFDDILIVDVGAGPAAGPDFVAGPDPAAGPEPSTAPTRSTAPALSATWNSTITGPISDYRPDGRSALGDENPAPDLWVNHIRLPATAAPILGDDARIRLTVTPWD</sequence>
<dbReference type="InterPro" id="IPR029058">
    <property type="entry name" value="AB_hydrolase_fold"/>
</dbReference>
<dbReference type="Gene3D" id="3.40.50.1820">
    <property type="entry name" value="alpha/beta hydrolase"/>
    <property type="match status" value="1"/>
</dbReference>
<dbReference type="EMBL" id="LAVA02000097">
    <property type="protein sequence ID" value="OIJ63713.1"/>
    <property type="molecule type" value="Genomic_DNA"/>
</dbReference>
<organism evidence="3 4">
    <name type="scientific">Streptomyces mangrovisoli</name>
    <dbReference type="NCBI Taxonomy" id="1428628"/>
    <lineage>
        <taxon>Bacteria</taxon>
        <taxon>Bacillati</taxon>
        <taxon>Actinomycetota</taxon>
        <taxon>Actinomycetes</taxon>
        <taxon>Kitasatosporales</taxon>
        <taxon>Streptomycetaceae</taxon>
        <taxon>Streptomyces</taxon>
    </lineage>
</organism>
<gene>
    <name evidence="3" type="ORF">WN71_033455</name>
</gene>
<evidence type="ECO:0000313" key="3">
    <source>
        <dbReference type="EMBL" id="OIJ63713.1"/>
    </source>
</evidence>
<dbReference type="STRING" id="1428628.WN71_033455"/>
<comment type="caution">
    <text evidence="3">The sequence shown here is derived from an EMBL/GenBank/DDBJ whole genome shotgun (WGS) entry which is preliminary data.</text>
</comment>
<protein>
    <recommendedName>
        <fullName evidence="2">AB hydrolase-1 domain-containing protein</fullName>
    </recommendedName>
</protein>
<dbReference type="GO" id="GO:0003824">
    <property type="term" value="F:catalytic activity"/>
    <property type="evidence" value="ECO:0007669"/>
    <property type="project" value="UniProtKB-ARBA"/>
</dbReference>
<reference evidence="3" key="1">
    <citation type="submission" date="2016-10" db="EMBL/GenBank/DDBJ databases">
        <title>Genome sequence of Streptomyces mangrovisoli MUSC 149.</title>
        <authorList>
            <person name="Lee L.-H."/>
            <person name="Ser H.-L."/>
        </authorList>
    </citation>
    <scope>NUCLEOTIDE SEQUENCE [LARGE SCALE GENOMIC DNA]</scope>
    <source>
        <strain evidence="3">MUSC 149</strain>
    </source>
</reference>
<dbReference type="OrthoDB" id="556502at2"/>
<dbReference type="Pfam" id="PF00561">
    <property type="entry name" value="Abhydrolase_1"/>
    <property type="match status" value="1"/>
</dbReference>
<dbReference type="AlphaFoldDB" id="A0A1J4NMR5"/>
<dbReference type="SUPFAM" id="SSF53474">
    <property type="entry name" value="alpha/beta-Hydrolases"/>
    <property type="match status" value="1"/>
</dbReference>
<evidence type="ECO:0000256" key="1">
    <source>
        <dbReference type="SAM" id="MobiDB-lite"/>
    </source>
</evidence>
<evidence type="ECO:0000313" key="4">
    <source>
        <dbReference type="Proteomes" id="UP000034196"/>
    </source>
</evidence>
<proteinExistence type="predicted"/>
<dbReference type="Proteomes" id="UP000034196">
    <property type="component" value="Unassembled WGS sequence"/>
</dbReference>
<feature type="domain" description="AB hydrolase-1" evidence="2">
    <location>
        <begin position="104"/>
        <end position="153"/>
    </location>
</feature>
<name>A0A1J4NMR5_9ACTN</name>